<evidence type="ECO:0000259" key="7">
    <source>
        <dbReference type="PROSITE" id="PS51456"/>
    </source>
</evidence>
<dbReference type="InterPro" id="IPR001609">
    <property type="entry name" value="Myosin_head_motor_dom-like"/>
</dbReference>
<evidence type="ECO:0000313" key="9">
    <source>
        <dbReference type="EMBL" id="KAF7489958.1"/>
    </source>
</evidence>
<evidence type="ECO:0000256" key="6">
    <source>
        <dbReference type="PROSITE-ProRule" id="PRU00782"/>
    </source>
</evidence>
<dbReference type="Pfam" id="PF00063">
    <property type="entry name" value="Myosin_head"/>
    <property type="match status" value="2"/>
</dbReference>
<evidence type="ECO:0000259" key="8">
    <source>
        <dbReference type="PROSITE" id="PS51757"/>
    </source>
</evidence>
<dbReference type="PANTHER" id="PTHR13140:SF270">
    <property type="entry name" value="MYOSIN-12"/>
    <property type="match status" value="1"/>
</dbReference>
<accession>A0A834VDP1</accession>
<dbReference type="InterPro" id="IPR036961">
    <property type="entry name" value="Kinesin_motor_dom_sf"/>
</dbReference>
<dbReference type="GO" id="GO:0005737">
    <property type="term" value="C:cytoplasm"/>
    <property type="evidence" value="ECO:0007669"/>
    <property type="project" value="TreeGrafter"/>
</dbReference>
<dbReference type="EnsemblMetazoa" id="SSS_4350s_mrna">
    <property type="protein sequence ID" value="KAF7489958.1"/>
    <property type="gene ID" value="SSS_4350"/>
</dbReference>
<evidence type="ECO:0000256" key="4">
    <source>
        <dbReference type="ARBA" id="ARBA00023175"/>
    </source>
</evidence>
<feature type="binding site" evidence="6">
    <location>
        <begin position="112"/>
        <end position="119"/>
    </location>
    <ligand>
        <name>ATP</name>
        <dbReference type="ChEBI" id="CHEBI:30616"/>
    </ligand>
</feature>
<sequence>MMPSVSIDAILENIRKRYQNNIFYTNIGDVCVSINPNRPESLRYDENLMKKYDYGAGDEDDERDRFRWQSSGLCNPNRDNSSRQPHIFETARRAFRKISDTKTLNVSIIITGESGSGKTEASKQMLIFFNFMKQKHNSEANHSYNGQGSGSLIENILIESNYILESFGNARTNRNNNSSRFGKYIQISFVGKAQNRSISDHETFRQSKTFGAIKYYLLEKSRVIEQQEGERNFHCFYQLLSGLSQKQFYGSILNEIDIDFGVKSYRYLQSDRNNRKNSVEDQEKDRKDFDQVLRSLQRIGFEIEEIQCFYKILASILVLGNLQFNQSIDNDDDDDDRKKNSQNIQKIDLTKRTLLNRSIRMVTEVIHKPYLELEAQRGRDALAKQLFQNLFSYLIKRINYFLRANRLDSNSSDNFSSQDQNDCGGFCTNTTQNNHECFETKQLLIKTIGILDINGFEVFQNPNTRNGFEQLLINYCNEKLHQLFIDIVQRREQSLYNRECLQWQEISYENNDDVCRLFETKPNGIFSLLDEACLVGKNFFNDFRLLELFDQRIIIDPNENFRTKFRFASESDRIVSNRTDFILKHFAGEVQYSIENFIEKNLDQIFDDHIDLLRNTNNGRLKEIFSFNETSKRTLRTNPQKHPKTVSFQFRKSLNALLDHMRDHQQFYVCCIKPFNLIESENQLNDAKIIFDIQKVRHQIQYLGLVELAKLWKTGYYYRFPYEQFVRCYGVIINAKLDQTKDKPEICISNLGENRKICKQIIGKIVDFSKIDQRIAFGQTMIFFRDQTILMRCNEKRREIFEQLIVRIQTSVRKFLAIKQFKRLKLARMINILNDRLEKINFIGEQWSQQMNRFGEDLNRQIISMKANRCIMESFQRLPEESISNSPLAEDILLRTVLDDYANHLHRWLLWLRFSSQFWQERILRIEAAKIFKNHKQEWGYSRRPWSMNYLRQSYETLNAEAFDQLMRKNPEDFSQTSNIFSSYIIRSGRNYTNKIGALIMTDERIYKLNPLTMLHKQWIRIENIESISLTRRSDQLVVIHSIDSDDLVFAFCSIKLDRFRRENSDEKLATNLECHHSSSSANKTGEFVALLKHHYEILTNKELRIDFNESQIRLGFIRRNLTRKKFNNISLETIEMKSYRLERSKKLSNKIDEFLERKKSMEFLSKIRLYLTIFLKLRTFPKILKKFLHYQNLVRLKRNDLTKRAMFYYLADDDAVNEDGLFRNKQFDLNNAAMKQKRLIFIYE</sequence>
<dbReference type="CDD" id="cd00124">
    <property type="entry name" value="MYSc"/>
    <property type="match status" value="1"/>
</dbReference>
<dbReference type="GO" id="GO:0000146">
    <property type="term" value="F:microfilament motor activity"/>
    <property type="evidence" value="ECO:0007669"/>
    <property type="project" value="TreeGrafter"/>
</dbReference>
<dbReference type="PANTHER" id="PTHR13140">
    <property type="entry name" value="MYOSIN"/>
    <property type="match status" value="1"/>
</dbReference>
<keyword evidence="3 6" id="KW-0518">Myosin</keyword>
<keyword evidence="2 6" id="KW-0067">ATP-binding</keyword>
<dbReference type="SUPFAM" id="SSF52540">
    <property type="entry name" value="P-loop containing nucleoside triphosphate hydrolases"/>
    <property type="match status" value="1"/>
</dbReference>
<evidence type="ECO:0000313" key="10">
    <source>
        <dbReference type="EnsemblMetazoa" id="KAF7489958.1"/>
    </source>
</evidence>
<keyword evidence="11" id="KW-1185">Reference proteome</keyword>
<organism evidence="9">
    <name type="scientific">Sarcoptes scabiei</name>
    <name type="common">Itch mite</name>
    <name type="synonym">Acarus scabiei</name>
    <dbReference type="NCBI Taxonomy" id="52283"/>
    <lineage>
        <taxon>Eukaryota</taxon>
        <taxon>Metazoa</taxon>
        <taxon>Ecdysozoa</taxon>
        <taxon>Arthropoda</taxon>
        <taxon>Chelicerata</taxon>
        <taxon>Arachnida</taxon>
        <taxon>Acari</taxon>
        <taxon>Acariformes</taxon>
        <taxon>Sarcoptiformes</taxon>
        <taxon>Astigmata</taxon>
        <taxon>Psoroptidia</taxon>
        <taxon>Sarcoptoidea</taxon>
        <taxon>Sarcoptidae</taxon>
        <taxon>Sarcoptinae</taxon>
        <taxon>Sarcoptes</taxon>
    </lineage>
</organism>
<dbReference type="PRINTS" id="PR00193">
    <property type="entry name" value="MYOSINHEAVY"/>
</dbReference>
<dbReference type="Gene3D" id="1.10.10.820">
    <property type="match status" value="1"/>
</dbReference>
<proteinExistence type="inferred from homology"/>
<dbReference type="GO" id="GO:0005524">
    <property type="term" value="F:ATP binding"/>
    <property type="evidence" value="ECO:0007669"/>
    <property type="project" value="UniProtKB-UniRule"/>
</dbReference>
<reference evidence="10" key="3">
    <citation type="submission" date="2022-06" db="UniProtKB">
        <authorList>
            <consortium name="EnsemblMetazoa"/>
        </authorList>
    </citation>
    <scope>IDENTIFICATION</scope>
</reference>
<dbReference type="EMBL" id="WVUK01000063">
    <property type="protein sequence ID" value="KAF7489958.1"/>
    <property type="molecule type" value="Genomic_DNA"/>
</dbReference>
<keyword evidence="4 6" id="KW-0505">Motor protein</keyword>
<dbReference type="Pfam" id="PF06017">
    <property type="entry name" value="Myosin_TH1"/>
    <property type="match status" value="1"/>
</dbReference>
<comment type="similarity">
    <text evidence="6">Belongs to the TRAFAC class myosin-kinesin ATPase superfamily. Myosin family.</text>
</comment>
<evidence type="ECO:0000313" key="11">
    <source>
        <dbReference type="Proteomes" id="UP000070412"/>
    </source>
</evidence>
<dbReference type="GO" id="GO:0007015">
    <property type="term" value="P:actin filament organization"/>
    <property type="evidence" value="ECO:0007669"/>
    <property type="project" value="TreeGrafter"/>
</dbReference>
<name>A0A834VDP1_SARSC</name>
<evidence type="ECO:0000256" key="2">
    <source>
        <dbReference type="ARBA" id="ARBA00022840"/>
    </source>
</evidence>
<dbReference type="PROSITE" id="PS51456">
    <property type="entry name" value="MYOSIN_MOTOR"/>
    <property type="match status" value="1"/>
</dbReference>
<dbReference type="AlphaFoldDB" id="A0A834VDP1"/>
<evidence type="ECO:0000256" key="1">
    <source>
        <dbReference type="ARBA" id="ARBA00022741"/>
    </source>
</evidence>
<feature type="domain" description="TH1" evidence="8">
    <location>
        <begin position="936"/>
        <end position="1154"/>
    </location>
</feature>
<dbReference type="Gene3D" id="1.20.5.4820">
    <property type="match status" value="1"/>
</dbReference>
<dbReference type="PROSITE" id="PS51757">
    <property type="entry name" value="TH1"/>
    <property type="match status" value="1"/>
</dbReference>
<keyword evidence="5 6" id="KW-0009">Actin-binding</keyword>
<dbReference type="InterPro" id="IPR027417">
    <property type="entry name" value="P-loop_NTPase"/>
</dbReference>
<comment type="caution">
    <text evidence="6">Lacks conserved residue(s) required for the propagation of feature annotation.</text>
</comment>
<protein>
    <submittedName>
        <fullName evidence="9">Myosin-IA</fullName>
    </submittedName>
</protein>
<dbReference type="GO" id="GO:0051015">
    <property type="term" value="F:actin filament binding"/>
    <property type="evidence" value="ECO:0007669"/>
    <property type="project" value="TreeGrafter"/>
</dbReference>
<dbReference type="Proteomes" id="UP000070412">
    <property type="component" value="Unassembled WGS sequence"/>
</dbReference>
<dbReference type="OrthoDB" id="6508071at2759"/>
<dbReference type="Gene3D" id="1.20.120.720">
    <property type="entry name" value="Myosin VI head, motor domain, U50 subdomain"/>
    <property type="match status" value="1"/>
</dbReference>
<dbReference type="InterPro" id="IPR010926">
    <property type="entry name" value="Myosin_TH1"/>
</dbReference>
<keyword evidence="1 6" id="KW-0547">Nucleotide-binding</keyword>
<evidence type="ECO:0000256" key="3">
    <source>
        <dbReference type="ARBA" id="ARBA00023123"/>
    </source>
</evidence>
<feature type="domain" description="Myosin motor" evidence="7">
    <location>
        <begin position="1"/>
        <end position="798"/>
    </location>
</feature>
<dbReference type="GO" id="GO:0016020">
    <property type="term" value="C:membrane"/>
    <property type="evidence" value="ECO:0007669"/>
    <property type="project" value="TreeGrafter"/>
</dbReference>
<evidence type="ECO:0000256" key="5">
    <source>
        <dbReference type="ARBA" id="ARBA00023203"/>
    </source>
</evidence>
<gene>
    <name evidence="9" type="ORF">SSS_4350</name>
</gene>
<dbReference type="Gene3D" id="1.20.58.530">
    <property type="match status" value="1"/>
</dbReference>
<dbReference type="Gene3D" id="3.40.850.10">
    <property type="entry name" value="Kinesin motor domain"/>
    <property type="match status" value="1"/>
</dbReference>
<reference evidence="11" key="1">
    <citation type="journal article" date="2020" name="PLoS Negl. Trop. Dis.">
        <title>High-quality nuclear genome for Sarcoptes scabiei-A critical resource for a neglected parasite.</title>
        <authorList>
            <person name="Korhonen P.K."/>
            <person name="Gasser R.B."/>
            <person name="Ma G."/>
            <person name="Wang T."/>
            <person name="Stroehlein A.J."/>
            <person name="Young N.D."/>
            <person name="Ang C.S."/>
            <person name="Fernando D.D."/>
            <person name="Lu H.C."/>
            <person name="Taylor S."/>
            <person name="Reynolds S.L."/>
            <person name="Mofiz E."/>
            <person name="Najaraj S.H."/>
            <person name="Gowda H."/>
            <person name="Madugundu A."/>
            <person name="Renuse S."/>
            <person name="Holt D."/>
            <person name="Pandey A."/>
            <person name="Papenfuss A.T."/>
            <person name="Fischer K."/>
        </authorList>
    </citation>
    <scope>NUCLEOTIDE SEQUENCE [LARGE SCALE GENOMIC DNA]</scope>
</reference>
<reference evidence="9" key="2">
    <citation type="submission" date="2020-01" db="EMBL/GenBank/DDBJ databases">
        <authorList>
            <person name="Korhonen P.K.K."/>
            <person name="Guangxu M.G."/>
            <person name="Wang T.W."/>
            <person name="Stroehlein A.J.S."/>
            <person name="Young N.D."/>
            <person name="Ang C.-S.A."/>
            <person name="Fernando D.W.F."/>
            <person name="Lu H.L."/>
            <person name="Taylor S.T."/>
            <person name="Ehtesham M.E.M."/>
            <person name="Najaraj S.H.N."/>
            <person name="Harsha G.H.G."/>
            <person name="Madugundu A.M."/>
            <person name="Renuse S.R."/>
            <person name="Holt D.H."/>
            <person name="Pandey A.P."/>
            <person name="Papenfuss A.P."/>
            <person name="Gasser R.B.G."/>
            <person name="Fischer K.F."/>
        </authorList>
    </citation>
    <scope>NUCLEOTIDE SEQUENCE</scope>
    <source>
        <strain evidence="9">SSS_KF_BRIS2020</strain>
    </source>
</reference>
<dbReference type="SMART" id="SM00242">
    <property type="entry name" value="MYSc"/>
    <property type="match status" value="1"/>
</dbReference>
<dbReference type="GO" id="GO:0016459">
    <property type="term" value="C:myosin complex"/>
    <property type="evidence" value="ECO:0007669"/>
    <property type="project" value="UniProtKB-KW"/>
</dbReference>